<protein>
    <submittedName>
        <fullName evidence="3">Intimin/invasin</fullName>
    </submittedName>
</protein>
<organism evidence="3 4">
    <name type="scientific">Salmonella diarizonae</name>
    <dbReference type="NCBI Taxonomy" id="59204"/>
    <lineage>
        <taxon>Bacteria</taxon>
        <taxon>Pseudomonadati</taxon>
        <taxon>Pseudomonadota</taxon>
        <taxon>Gammaproteobacteria</taxon>
        <taxon>Enterobacterales</taxon>
        <taxon>Enterobacteriaceae</taxon>
        <taxon>Salmonella</taxon>
    </lineage>
</organism>
<evidence type="ECO:0000259" key="2">
    <source>
        <dbReference type="PROSITE" id="PS51127"/>
    </source>
</evidence>
<dbReference type="PROSITE" id="PS51127">
    <property type="entry name" value="BIG1"/>
    <property type="match status" value="5"/>
</dbReference>
<dbReference type="SUPFAM" id="SSF49373">
    <property type="entry name" value="Invasin/intimin cell-adhesion fragments"/>
    <property type="match status" value="6"/>
</dbReference>
<accession>A0A379TZZ1</accession>
<dbReference type="Proteomes" id="UP000254633">
    <property type="component" value="Unassembled WGS sequence"/>
</dbReference>
<dbReference type="SMART" id="SM00634">
    <property type="entry name" value="BID_1"/>
    <property type="match status" value="6"/>
</dbReference>
<feature type="domain" description="Big-1" evidence="2">
    <location>
        <begin position="501"/>
        <end position="573"/>
    </location>
</feature>
<reference evidence="3 4" key="1">
    <citation type="submission" date="2018-06" db="EMBL/GenBank/DDBJ databases">
        <authorList>
            <consortium name="Pathogen Informatics"/>
            <person name="Doyle S."/>
        </authorList>
    </citation>
    <scope>NUCLEOTIDE SEQUENCE [LARGE SCALE GENOMIC DNA]</scope>
    <source>
        <strain evidence="3 4">NCTC10060</strain>
    </source>
</reference>
<feature type="domain" description="Big-1" evidence="2">
    <location>
        <begin position="399"/>
        <end position="493"/>
    </location>
</feature>
<feature type="domain" description="Big-1" evidence="2">
    <location>
        <begin position="96"/>
        <end position="188"/>
    </location>
</feature>
<evidence type="ECO:0000313" key="3">
    <source>
        <dbReference type="EMBL" id="SUG56161.1"/>
    </source>
</evidence>
<sequence>MSKTTAIADGVDSITYTGTVIDANSNPVAGVTAEWSVSPATGKLSATTSTSDIAGKVTVALTSTEVENYVVTAEVNGNPENAETVNFTADAGSAAIRTLTANKTDDIAAGRDTITLTATVQDASGHPIANANVNWSSDNTSGNFSETTTATDAQGQAIVTFSGTLAQVTTVTASSVNDSEKTIQLNIVPDQLSAKVVSITSPEHDYDAIANGMDAINLTATVKDQYGNVINQGDVAWSLDPASSAQLSADTVPTNTEGKSTVSVTSENIVSCKAVATFNGISTHSVTMRFIADSTTEKLSQITASKTTDIVAGKDVITLQAAVTDGNNNPVANATVNWGTDSSGGAFQPADSSVTDSNGLASVTYTDTKAGTTTVGAGINDSQKELQLNVIGDVDTATLSNIKADKTQAVADNTDTVTWSVTVKVGYGNVLPSTAINWSSDDPDLTLTANSSVTNEQGIASISGHTLKARDAVVTATVPGNGKTLSAAKVTFIGDAKTATLLSLTVDKTDALANGSDTVTYTTQIEDVNHNSVPNAAINWQTTLNKLSASTTNTNSSGVATVKLSVMMLVRPR</sequence>
<dbReference type="GO" id="GO:0009279">
    <property type="term" value="C:cell outer membrane"/>
    <property type="evidence" value="ECO:0007669"/>
    <property type="project" value="TreeGrafter"/>
</dbReference>
<comment type="similarity">
    <text evidence="1">Belongs to the intimin/invasin family.</text>
</comment>
<dbReference type="PANTHER" id="PTHR39576">
    <property type="entry name" value="ATTACHING AND EFFACING PROTEIN HOMOLOG-RELATED-RELATED"/>
    <property type="match status" value="1"/>
</dbReference>
<dbReference type="InterPro" id="IPR003344">
    <property type="entry name" value="Big_1_dom"/>
</dbReference>
<evidence type="ECO:0000313" key="4">
    <source>
        <dbReference type="Proteomes" id="UP000254633"/>
    </source>
</evidence>
<dbReference type="InterPro" id="IPR013783">
    <property type="entry name" value="Ig-like_fold"/>
</dbReference>
<dbReference type="InterPro" id="IPR051715">
    <property type="entry name" value="Intimin-Invasin_domain"/>
</dbReference>
<proteinExistence type="inferred from homology"/>
<feature type="domain" description="Big-1" evidence="2">
    <location>
        <begin position="1"/>
        <end position="88"/>
    </location>
</feature>
<dbReference type="InterPro" id="IPR008964">
    <property type="entry name" value="Invasin/intimin_cell_adhesion"/>
</dbReference>
<feature type="domain" description="Big-1" evidence="2">
    <location>
        <begin position="301"/>
        <end position="391"/>
    </location>
</feature>
<name>A0A379TZZ1_SALDZ</name>
<dbReference type="Pfam" id="PF02369">
    <property type="entry name" value="Big_1"/>
    <property type="match status" value="6"/>
</dbReference>
<dbReference type="Gene3D" id="2.60.40.10">
    <property type="entry name" value="Immunoglobulins"/>
    <property type="match status" value="6"/>
</dbReference>
<evidence type="ECO:0000256" key="1">
    <source>
        <dbReference type="ARBA" id="ARBA00010116"/>
    </source>
</evidence>
<dbReference type="AlphaFoldDB" id="A0A379TZZ1"/>
<dbReference type="EMBL" id="UGXH01000003">
    <property type="protein sequence ID" value="SUG56161.1"/>
    <property type="molecule type" value="Genomic_DNA"/>
</dbReference>
<dbReference type="PANTHER" id="PTHR39576:SF2">
    <property type="entry name" value="ATTACHING AND EFFACING PROTEIN HOMOLOG-RELATED"/>
    <property type="match status" value="1"/>
</dbReference>
<gene>
    <name evidence="3" type="primary">eae_1</name>
    <name evidence="3" type="ORF">NCTC10060_03324</name>
</gene>